<gene>
    <name evidence="4" type="ORF">QJS10_CPB04g01857</name>
</gene>
<comment type="similarity">
    <text evidence="1">Belongs to the plant acyltransferase family.</text>
</comment>
<dbReference type="PANTHER" id="PTHR31642:SF189">
    <property type="entry name" value="ACYLTRANSFERASE GLAUCE"/>
    <property type="match status" value="1"/>
</dbReference>
<dbReference type="Pfam" id="PF02458">
    <property type="entry name" value="Transferase"/>
    <property type="match status" value="1"/>
</dbReference>
<sequence length="130" mass="14705">MNDDLETKFFRRGPAEIAKLKEKGATTKVVPTGFNVVMTHVWRCKALSEVDDDDNDDDREERSSLLSRVLYSVDLRSRLGPQVLPRSYTGNAVLRTYSATTYGQMEGGPFSSLVEIVREGLLRVTEDYVR</sequence>
<keyword evidence="3" id="KW-0012">Acyltransferase</keyword>
<dbReference type="Proteomes" id="UP001180020">
    <property type="component" value="Unassembled WGS sequence"/>
</dbReference>
<accession>A0AAV9EYK2</accession>
<comment type="caution">
    <text evidence="4">The sequence shown here is derived from an EMBL/GenBank/DDBJ whole genome shotgun (WGS) entry which is preliminary data.</text>
</comment>
<dbReference type="PANTHER" id="PTHR31642">
    <property type="entry name" value="TRICHOTHECENE 3-O-ACETYLTRANSFERASE"/>
    <property type="match status" value="1"/>
</dbReference>
<dbReference type="GO" id="GO:0016747">
    <property type="term" value="F:acyltransferase activity, transferring groups other than amino-acyl groups"/>
    <property type="evidence" value="ECO:0007669"/>
    <property type="project" value="TreeGrafter"/>
</dbReference>
<dbReference type="Gene3D" id="3.30.559.10">
    <property type="entry name" value="Chloramphenicol acetyltransferase-like domain"/>
    <property type="match status" value="1"/>
</dbReference>
<proteinExistence type="inferred from homology"/>
<dbReference type="InterPro" id="IPR023213">
    <property type="entry name" value="CAT-like_dom_sf"/>
</dbReference>
<evidence type="ECO:0000256" key="3">
    <source>
        <dbReference type="ARBA" id="ARBA00023315"/>
    </source>
</evidence>
<dbReference type="AlphaFoldDB" id="A0AAV9EYK2"/>
<name>A0AAV9EYK2_ACOCL</name>
<dbReference type="InterPro" id="IPR050317">
    <property type="entry name" value="Plant_Fungal_Acyltransferase"/>
</dbReference>
<evidence type="ECO:0000313" key="5">
    <source>
        <dbReference type="Proteomes" id="UP001180020"/>
    </source>
</evidence>
<evidence type="ECO:0000256" key="1">
    <source>
        <dbReference type="ARBA" id="ARBA00009861"/>
    </source>
</evidence>
<evidence type="ECO:0000256" key="2">
    <source>
        <dbReference type="ARBA" id="ARBA00022679"/>
    </source>
</evidence>
<protein>
    <submittedName>
        <fullName evidence="4">Uncharacterized protein</fullName>
    </submittedName>
</protein>
<reference evidence="4" key="2">
    <citation type="submission" date="2023-06" db="EMBL/GenBank/DDBJ databases">
        <authorList>
            <person name="Ma L."/>
            <person name="Liu K.-W."/>
            <person name="Li Z."/>
            <person name="Hsiao Y.-Y."/>
            <person name="Qi Y."/>
            <person name="Fu T."/>
            <person name="Tang G."/>
            <person name="Zhang D."/>
            <person name="Sun W.-H."/>
            <person name="Liu D.-K."/>
            <person name="Li Y."/>
            <person name="Chen G.-Z."/>
            <person name="Liu X.-D."/>
            <person name="Liao X.-Y."/>
            <person name="Jiang Y.-T."/>
            <person name="Yu X."/>
            <person name="Hao Y."/>
            <person name="Huang J."/>
            <person name="Zhao X.-W."/>
            <person name="Ke S."/>
            <person name="Chen Y.-Y."/>
            <person name="Wu W.-L."/>
            <person name="Hsu J.-L."/>
            <person name="Lin Y.-F."/>
            <person name="Huang M.-D."/>
            <person name="Li C.-Y."/>
            <person name="Huang L."/>
            <person name="Wang Z.-W."/>
            <person name="Zhao X."/>
            <person name="Zhong W.-Y."/>
            <person name="Peng D.-H."/>
            <person name="Ahmad S."/>
            <person name="Lan S."/>
            <person name="Zhang J.-S."/>
            <person name="Tsai W.-C."/>
            <person name="Van De Peer Y."/>
            <person name="Liu Z.-J."/>
        </authorList>
    </citation>
    <scope>NUCLEOTIDE SEQUENCE</scope>
    <source>
        <strain evidence="4">CP</strain>
        <tissue evidence="4">Leaves</tissue>
    </source>
</reference>
<keyword evidence="2" id="KW-0808">Transferase</keyword>
<organism evidence="4 5">
    <name type="scientific">Acorus calamus</name>
    <name type="common">Sweet flag</name>
    <dbReference type="NCBI Taxonomy" id="4465"/>
    <lineage>
        <taxon>Eukaryota</taxon>
        <taxon>Viridiplantae</taxon>
        <taxon>Streptophyta</taxon>
        <taxon>Embryophyta</taxon>
        <taxon>Tracheophyta</taxon>
        <taxon>Spermatophyta</taxon>
        <taxon>Magnoliopsida</taxon>
        <taxon>Liliopsida</taxon>
        <taxon>Acoraceae</taxon>
        <taxon>Acorus</taxon>
    </lineage>
</organism>
<dbReference type="EMBL" id="JAUJYO010000004">
    <property type="protein sequence ID" value="KAK1318505.1"/>
    <property type="molecule type" value="Genomic_DNA"/>
</dbReference>
<evidence type="ECO:0000313" key="4">
    <source>
        <dbReference type="EMBL" id="KAK1318505.1"/>
    </source>
</evidence>
<reference evidence="4" key="1">
    <citation type="journal article" date="2023" name="Nat. Commun.">
        <title>Diploid and tetraploid genomes of Acorus and the evolution of monocots.</title>
        <authorList>
            <person name="Ma L."/>
            <person name="Liu K.W."/>
            <person name="Li Z."/>
            <person name="Hsiao Y.Y."/>
            <person name="Qi Y."/>
            <person name="Fu T."/>
            <person name="Tang G.D."/>
            <person name="Zhang D."/>
            <person name="Sun W.H."/>
            <person name="Liu D.K."/>
            <person name="Li Y."/>
            <person name="Chen G.Z."/>
            <person name="Liu X.D."/>
            <person name="Liao X.Y."/>
            <person name="Jiang Y.T."/>
            <person name="Yu X."/>
            <person name="Hao Y."/>
            <person name="Huang J."/>
            <person name="Zhao X.W."/>
            <person name="Ke S."/>
            <person name="Chen Y.Y."/>
            <person name="Wu W.L."/>
            <person name="Hsu J.L."/>
            <person name="Lin Y.F."/>
            <person name="Huang M.D."/>
            <person name="Li C.Y."/>
            <person name="Huang L."/>
            <person name="Wang Z.W."/>
            <person name="Zhao X."/>
            <person name="Zhong W.Y."/>
            <person name="Peng D.H."/>
            <person name="Ahmad S."/>
            <person name="Lan S."/>
            <person name="Zhang J.S."/>
            <person name="Tsai W.C."/>
            <person name="Van de Peer Y."/>
            <person name="Liu Z.J."/>
        </authorList>
    </citation>
    <scope>NUCLEOTIDE SEQUENCE</scope>
    <source>
        <strain evidence="4">CP</strain>
    </source>
</reference>
<keyword evidence="5" id="KW-1185">Reference proteome</keyword>